<protein>
    <submittedName>
        <fullName evidence="1">Uncharacterized protein</fullName>
    </submittedName>
</protein>
<proteinExistence type="predicted"/>
<dbReference type="EMBL" id="CP048626">
    <property type="protein sequence ID" value="QIB56654.1"/>
    <property type="molecule type" value="Genomic_DNA"/>
</dbReference>
<evidence type="ECO:0000313" key="1">
    <source>
        <dbReference type="EMBL" id="QIB56654.1"/>
    </source>
</evidence>
<dbReference type="Proteomes" id="UP000464715">
    <property type="component" value="Chromosome"/>
</dbReference>
<evidence type="ECO:0000313" key="2">
    <source>
        <dbReference type="Proteomes" id="UP000464715"/>
    </source>
</evidence>
<organism evidence="1 2">
    <name type="scientific">Blautia producta ATCC 27340 = DSM 2950</name>
    <dbReference type="NCBI Taxonomy" id="1121114"/>
    <lineage>
        <taxon>Bacteria</taxon>
        <taxon>Bacillati</taxon>
        <taxon>Bacillota</taxon>
        <taxon>Clostridia</taxon>
        <taxon>Lachnospirales</taxon>
        <taxon>Lachnospiraceae</taxon>
        <taxon>Blautia</taxon>
    </lineage>
</organism>
<reference evidence="1 2" key="1">
    <citation type="submission" date="2020-02" db="EMBL/GenBank/DDBJ databases">
        <title>Complete genome sequence of Blautia producta JCM 1471(T).</title>
        <authorList>
            <person name="Tourlousse D.M."/>
            <person name="Sakamoto M."/>
            <person name="Miura T."/>
            <person name="Narita K."/>
            <person name="Ohashi A."/>
            <person name="Uchino Y."/>
            <person name="Yamazoe A."/>
            <person name="Kameyama K."/>
            <person name="Terauchi J."/>
            <person name="Ohkuma M."/>
            <person name="Kawasaki H."/>
            <person name="Sekiguchi Y."/>
        </authorList>
    </citation>
    <scope>NUCLEOTIDE SEQUENCE [LARGE SCALE GENOMIC DNA]</scope>
    <source>
        <strain evidence="1 2">JCM 1471</strain>
    </source>
</reference>
<name>A0ABX6JB90_9FIRM</name>
<accession>A0ABX6JB90</accession>
<sequence length="215" mass="25317">MKSKGEKDMPIYVDLDEVINFVKSVLPDILGEKLGETLSTCPSAKVPELIYGRRFTPDEEKMFDDIEKALGFRLFTWQKTYITRGVYRCFGKTTAECLKELLDTEKEPLDYSKPWKNPREHIHREEMKRIKEKLDVAGIQTRIVFWNQIDKQEYCQSKSISDLREIKYSLQHQIYSAKGREREEGRMAAQEVGRAFDKMIYDEWMKIQKGGNEDV</sequence>
<keyword evidence="2" id="KW-1185">Reference proteome</keyword>
<gene>
    <name evidence="1" type="ORF">GXM18_18475</name>
</gene>